<evidence type="ECO:0000256" key="1">
    <source>
        <dbReference type="SAM" id="MobiDB-lite"/>
    </source>
</evidence>
<name>A0ABT9QUT9_9ACTN</name>
<evidence type="ECO:0008006" key="4">
    <source>
        <dbReference type="Google" id="ProtNLM"/>
    </source>
</evidence>
<dbReference type="InterPro" id="IPR032584">
    <property type="entry name" value="DUF4913"/>
</dbReference>
<gene>
    <name evidence="2" type="ORF">J2853_009794</name>
</gene>
<protein>
    <recommendedName>
        <fullName evidence="4">DUF4913 domain-containing protein</fullName>
    </recommendedName>
</protein>
<comment type="caution">
    <text evidence="2">The sequence shown here is derived from an EMBL/GenBank/DDBJ whole genome shotgun (WGS) entry which is preliminary data.</text>
</comment>
<dbReference type="Pfam" id="PF16259">
    <property type="entry name" value="DUF4913"/>
    <property type="match status" value="1"/>
</dbReference>
<evidence type="ECO:0000313" key="2">
    <source>
        <dbReference type="EMBL" id="MDP9850498.1"/>
    </source>
</evidence>
<feature type="compositionally biased region" description="Polar residues" evidence="1">
    <location>
        <begin position="127"/>
        <end position="137"/>
    </location>
</feature>
<organism evidence="2 3">
    <name type="scientific">Streptosporangium lutulentum</name>
    <dbReference type="NCBI Taxonomy" id="1461250"/>
    <lineage>
        <taxon>Bacteria</taxon>
        <taxon>Bacillati</taxon>
        <taxon>Actinomycetota</taxon>
        <taxon>Actinomycetes</taxon>
        <taxon>Streptosporangiales</taxon>
        <taxon>Streptosporangiaceae</taxon>
        <taxon>Streptosporangium</taxon>
    </lineage>
</organism>
<dbReference type="RefSeq" id="WP_307569572.1">
    <property type="nucleotide sequence ID" value="NZ_JAUSQU010000003.1"/>
</dbReference>
<sequence length="137" mass="15552">MTSVAGQAGWVPDEDDQPPRPHFSNVEEFVTTFLSPHIQRNLGGTMTWCSKWWKHTEAVSRLTSLWMAWEHQRLQGATGMSVWWLHHADPHMNVLLSRDAGPFARCKPDEHRQGKDLPCTPAPPNMWMSSAFSDTGS</sequence>
<dbReference type="Proteomes" id="UP001225356">
    <property type="component" value="Unassembled WGS sequence"/>
</dbReference>
<feature type="region of interest" description="Disordered" evidence="1">
    <location>
        <begin position="1"/>
        <end position="22"/>
    </location>
</feature>
<evidence type="ECO:0000313" key="3">
    <source>
        <dbReference type="Proteomes" id="UP001225356"/>
    </source>
</evidence>
<accession>A0ABT9QUT9</accession>
<keyword evidence="3" id="KW-1185">Reference proteome</keyword>
<reference evidence="2 3" key="1">
    <citation type="submission" date="2023-07" db="EMBL/GenBank/DDBJ databases">
        <title>Sequencing the genomes of 1000 actinobacteria strains.</title>
        <authorList>
            <person name="Klenk H.-P."/>
        </authorList>
    </citation>
    <scope>NUCLEOTIDE SEQUENCE [LARGE SCALE GENOMIC DNA]</scope>
    <source>
        <strain evidence="2 3">DSM 46740</strain>
    </source>
</reference>
<dbReference type="EMBL" id="JAUSQU010000003">
    <property type="protein sequence ID" value="MDP9850498.1"/>
    <property type="molecule type" value="Genomic_DNA"/>
</dbReference>
<feature type="region of interest" description="Disordered" evidence="1">
    <location>
        <begin position="107"/>
        <end position="137"/>
    </location>
</feature>
<proteinExistence type="predicted"/>